<gene>
    <name evidence="2" type="ORF">QBC47DRAFT_364432</name>
</gene>
<evidence type="ECO:0000259" key="1">
    <source>
        <dbReference type="PROSITE" id="PS51186"/>
    </source>
</evidence>
<keyword evidence="3" id="KW-1185">Reference proteome</keyword>
<evidence type="ECO:0000313" key="3">
    <source>
        <dbReference type="Proteomes" id="UP001239445"/>
    </source>
</evidence>
<comment type="caution">
    <text evidence="2">The sequence shown here is derived from an EMBL/GenBank/DDBJ whole genome shotgun (WGS) entry which is preliminary data.</text>
</comment>
<dbReference type="PROSITE" id="PS51186">
    <property type="entry name" value="GNAT"/>
    <property type="match status" value="1"/>
</dbReference>
<dbReference type="EMBL" id="MU839842">
    <property type="protein sequence ID" value="KAK1751414.1"/>
    <property type="molecule type" value="Genomic_DNA"/>
</dbReference>
<dbReference type="AlphaFoldDB" id="A0AAJ0B5Z7"/>
<name>A0AAJ0B5Z7_9PEZI</name>
<organism evidence="2 3">
    <name type="scientific">Echria macrotheca</name>
    <dbReference type="NCBI Taxonomy" id="438768"/>
    <lineage>
        <taxon>Eukaryota</taxon>
        <taxon>Fungi</taxon>
        <taxon>Dikarya</taxon>
        <taxon>Ascomycota</taxon>
        <taxon>Pezizomycotina</taxon>
        <taxon>Sordariomycetes</taxon>
        <taxon>Sordariomycetidae</taxon>
        <taxon>Sordariales</taxon>
        <taxon>Schizotheciaceae</taxon>
        <taxon>Echria</taxon>
    </lineage>
</organism>
<evidence type="ECO:0000313" key="2">
    <source>
        <dbReference type="EMBL" id="KAK1751414.1"/>
    </source>
</evidence>
<feature type="domain" description="N-acetyltransferase" evidence="1">
    <location>
        <begin position="1"/>
        <end position="170"/>
    </location>
</feature>
<dbReference type="SUPFAM" id="SSF55729">
    <property type="entry name" value="Acyl-CoA N-acyltransferases (Nat)"/>
    <property type="match status" value="1"/>
</dbReference>
<dbReference type="Proteomes" id="UP001239445">
    <property type="component" value="Unassembled WGS sequence"/>
</dbReference>
<sequence>MPWRQMIESDLPAVQVIADTIHHALPESASVFASRLRHYPKGCIVYTPPDTDASDPANIKGYIMSFPIRHTQPPPLETHLTPIPEDANQFYMHDVVVMPECRRQGAAREGITRILELSRSEGFETTCLVSVYGTVEFWGRFGFKMYPISDELTKKIKSYGDEAEYLVRPN</sequence>
<dbReference type="Pfam" id="PF00583">
    <property type="entry name" value="Acetyltransf_1"/>
    <property type="match status" value="1"/>
</dbReference>
<protein>
    <submittedName>
        <fullName evidence="2">Acyl-CoA N-acyltransferase</fullName>
    </submittedName>
</protein>
<dbReference type="InterPro" id="IPR000182">
    <property type="entry name" value="GNAT_dom"/>
</dbReference>
<accession>A0AAJ0B5Z7</accession>
<proteinExistence type="predicted"/>
<dbReference type="GO" id="GO:0016747">
    <property type="term" value="F:acyltransferase activity, transferring groups other than amino-acyl groups"/>
    <property type="evidence" value="ECO:0007669"/>
    <property type="project" value="InterPro"/>
</dbReference>
<dbReference type="CDD" id="cd04301">
    <property type="entry name" value="NAT_SF"/>
    <property type="match status" value="1"/>
</dbReference>
<dbReference type="InterPro" id="IPR016181">
    <property type="entry name" value="Acyl_CoA_acyltransferase"/>
</dbReference>
<dbReference type="Gene3D" id="3.40.630.30">
    <property type="match status" value="1"/>
</dbReference>
<reference evidence="2" key="1">
    <citation type="submission" date="2023-06" db="EMBL/GenBank/DDBJ databases">
        <title>Genome-scale phylogeny and comparative genomics of the fungal order Sordariales.</title>
        <authorList>
            <consortium name="Lawrence Berkeley National Laboratory"/>
            <person name="Hensen N."/>
            <person name="Bonometti L."/>
            <person name="Westerberg I."/>
            <person name="Brannstrom I.O."/>
            <person name="Guillou S."/>
            <person name="Cros-Aarteil S."/>
            <person name="Calhoun S."/>
            <person name="Haridas S."/>
            <person name="Kuo A."/>
            <person name="Mondo S."/>
            <person name="Pangilinan J."/>
            <person name="Riley R."/>
            <person name="Labutti K."/>
            <person name="Andreopoulos B."/>
            <person name="Lipzen A."/>
            <person name="Chen C."/>
            <person name="Yanf M."/>
            <person name="Daum C."/>
            <person name="Ng V."/>
            <person name="Clum A."/>
            <person name="Steindorff A."/>
            <person name="Ohm R."/>
            <person name="Martin F."/>
            <person name="Silar P."/>
            <person name="Natvig D."/>
            <person name="Lalanne C."/>
            <person name="Gautier V."/>
            <person name="Ament-Velasquez S.L."/>
            <person name="Kruys A."/>
            <person name="Hutchinson M.I."/>
            <person name="Powell A.J."/>
            <person name="Barry K."/>
            <person name="Miller A.N."/>
            <person name="Grigoriev I.V."/>
            <person name="Debuchy R."/>
            <person name="Gladieux P."/>
            <person name="Thoren M.H."/>
            <person name="Johannesson H."/>
        </authorList>
    </citation>
    <scope>NUCLEOTIDE SEQUENCE</scope>
    <source>
        <strain evidence="2">PSN4</strain>
    </source>
</reference>